<dbReference type="AlphaFoldDB" id="A0A7S0M7G4"/>
<reference evidence="1" key="1">
    <citation type="submission" date="2021-01" db="EMBL/GenBank/DDBJ databases">
        <authorList>
            <person name="Corre E."/>
            <person name="Pelletier E."/>
            <person name="Niang G."/>
            <person name="Scheremetjew M."/>
            <person name="Finn R."/>
            <person name="Kale V."/>
            <person name="Holt S."/>
            <person name="Cochrane G."/>
            <person name="Meng A."/>
            <person name="Brown T."/>
            <person name="Cohen L."/>
        </authorList>
    </citation>
    <scope>NUCLEOTIDE SEQUENCE</scope>
    <source>
        <strain evidence="1">CCAP979/52</strain>
    </source>
</reference>
<gene>
    <name evidence="1" type="ORF">CCUR1050_LOCUS11249</name>
</gene>
<protein>
    <submittedName>
        <fullName evidence="1">Uncharacterized protein</fullName>
    </submittedName>
</protein>
<dbReference type="EMBL" id="HBEZ01020308">
    <property type="protein sequence ID" value="CAD8633568.1"/>
    <property type="molecule type" value="Transcribed_RNA"/>
</dbReference>
<proteinExistence type="predicted"/>
<sequence length="125" mass="13853">MSAIKDYNCKPEVHGREDLRLTSPDSLASVCAEKSAADKENKKLSAGVSLQSATSMVRCKVYSAVRHSSSAFCAVHLLLLRRVKLAGSPWLCHGPIFLLLIPREHPILEEQFGCSFAIYKYPQSF</sequence>
<name>A0A7S0M7G4_9CRYP</name>
<evidence type="ECO:0000313" key="1">
    <source>
        <dbReference type="EMBL" id="CAD8633568.1"/>
    </source>
</evidence>
<accession>A0A7S0M7G4</accession>
<organism evidence="1">
    <name type="scientific">Cryptomonas curvata</name>
    <dbReference type="NCBI Taxonomy" id="233186"/>
    <lineage>
        <taxon>Eukaryota</taxon>
        <taxon>Cryptophyceae</taxon>
        <taxon>Cryptomonadales</taxon>
        <taxon>Cryptomonadaceae</taxon>
        <taxon>Cryptomonas</taxon>
    </lineage>
</organism>